<proteinExistence type="predicted"/>
<dbReference type="InterPro" id="IPR001345">
    <property type="entry name" value="PG/BPGM_mutase_AS"/>
</dbReference>
<evidence type="ECO:0000256" key="2">
    <source>
        <dbReference type="PIRSR" id="PIRSR613078-2"/>
    </source>
</evidence>
<reference evidence="4 5" key="3">
    <citation type="journal article" date="2011" name="Nat. Chem. Biol.">
        <title>Reveromycin A biosynthesis uses RevG and RevJ for stereospecific spiroacetal formation.</title>
        <authorList>
            <person name="Takahashi S."/>
            <person name="Toyoda A."/>
            <person name="Sekiyama Y."/>
            <person name="Takagi H."/>
            <person name="Nogawa T."/>
            <person name="Uramoto M."/>
            <person name="Suzuki R."/>
            <person name="Koshino H."/>
            <person name="Kumano T."/>
            <person name="Panthee S."/>
            <person name="Dairi T."/>
            <person name="Ishikawa J."/>
            <person name="Ikeda H."/>
            <person name="Sakaki Y."/>
            <person name="Osada H."/>
        </authorList>
    </citation>
    <scope>NUCLEOTIDE SEQUENCE [LARGE SCALE GENOMIC DNA]</scope>
    <source>
        <strain evidence="4 5">SN-593</strain>
    </source>
</reference>
<evidence type="ECO:0000256" key="3">
    <source>
        <dbReference type="SAM" id="MobiDB-lite"/>
    </source>
</evidence>
<dbReference type="InterPro" id="IPR050275">
    <property type="entry name" value="PGM_Phosphatase"/>
</dbReference>
<dbReference type="SMART" id="SM00855">
    <property type="entry name" value="PGAM"/>
    <property type="match status" value="1"/>
</dbReference>
<dbReference type="GO" id="GO:0005737">
    <property type="term" value="C:cytoplasm"/>
    <property type="evidence" value="ECO:0007669"/>
    <property type="project" value="TreeGrafter"/>
</dbReference>
<evidence type="ECO:0000313" key="4">
    <source>
        <dbReference type="EMBL" id="BBA97377.1"/>
    </source>
</evidence>
<gene>
    <name evidence="4" type="ORF">RVR_3089</name>
</gene>
<dbReference type="CDD" id="cd07067">
    <property type="entry name" value="HP_PGM_like"/>
    <property type="match status" value="1"/>
</dbReference>
<evidence type="ECO:0000313" key="5">
    <source>
        <dbReference type="Proteomes" id="UP000595703"/>
    </source>
</evidence>
<feature type="binding site" evidence="2">
    <location>
        <position position="112"/>
    </location>
    <ligand>
        <name>substrate</name>
    </ligand>
</feature>
<reference evidence="4 5" key="1">
    <citation type="journal article" date="2010" name="J. Bacteriol.">
        <title>Biochemical characterization of a novel indole prenyltransferase from Streptomyces sp. SN-593.</title>
        <authorList>
            <person name="Takahashi S."/>
            <person name="Takagi H."/>
            <person name="Toyoda A."/>
            <person name="Uramoto M."/>
            <person name="Nogawa T."/>
            <person name="Ueki M."/>
            <person name="Sakaki Y."/>
            <person name="Osada H."/>
        </authorList>
    </citation>
    <scope>NUCLEOTIDE SEQUENCE [LARGE SCALE GENOMIC DNA]</scope>
    <source>
        <strain evidence="4 5">SN-593</strain>
    </source>
</reference>
<organism evidence="4 5">
    <name type="scientific">Actinacidiphila reveromycinica</name>
    <dbReference type="NCBI Taxonomy" id="659352"/>
    <lineage>
        <taxon>Bacteria</taxon>
        <taxon>Bacillati</taxon>
        <taxon>Actinomycetota</taxon>
        <taxon>Actinomycetes</taxon>
        <taxon>Kitasatosporales</taxon>
        <taxon>Streptomycetaceae</taxon>
        <taxon>Actinacidiphila</taxon>
    </lineage>
</organism>
<feature type="binding site" evidence="2">
    <location>
        <begin position="62"/>
        <end position="69"/>
    </location>
    <ligand>
        <name>substrate</name>
    </ligand>
</feature>
<dbReference type="Gene3D" id="3.40.50.1240">
    <property type="entry name" value="Phosphoglycerate mutase-like"/>
    <property type="match status" value="1"/>
</dbReference>
<keyword evidence="5" id="KW-1185">Reference proteome</keyword>
<accession>A0A7U3VN83</accession>
<dbReference type="InterPro" id="IPR013078">
    <property type="entry name" value="His_Pase_superF_clade-1"/>
</dbReference>
<feature type="compositionally biased region" description="Low complexity" evidence="3">
    <location>
        <begin position="17"/>
        <end position="39"/>
    </location>
</feature>
<feature type="active site" description="Proton donor/acceptor" evidence="1">
    <location>
        <position position="136"/>
    </location>
</feature>
<dbReference type="Pfam" id="PF00300">
    <property type="entry name" value="His_Phos_1"/>
    <property type="match status" value="1"/>
</dbReference>
<dbReference type="PANTHER" id="PTHR48100:SF62">
    <property type="entry name" value="GLUCOSYL-3-PHOSPHOGLYCERATE PHOSPHATASE"/>
    <property type="match status" value="1"/>
</dbReference>
<evidence type="ECO:0000256" key="1">
    <source>
        <dbReference type="PIRSR" id="PIRSR613078-1"/>
    </source>
</evidence>
<dbReference type="PANTHER" id="PTHR48100">
    <property type="entry name" value="BROAD-SPECIFICITY PHOSPHATASE YOR283W-RELATED"/>
    <property type="match status" value="1"/>
</dbReference>
<dbReference type="SUPFAM" id="SSF53254">
    <property type="entry name" value="Phosphoglycerate mutase-like"/>
    <property type="match status" value="1"/>
</dbReference>
<name>A0A7U3VN83_9ACTN</name>
<reference evidence="4 5" key="2">
    <citation type="journal article" date="2011" name="J. Antibiot.">
        <title>Furaquinocins I and J: novel polyketide isoprenoid hybrid compounds from Streptomyces reveromyceticus SN-593.</title>
        <authorList>
            <person name="Panthee S."/>
            <person name="Takahashi S."/>
            <person name="Takagi H."/>
            <person name="Nogawa T."/>
            <person name="Oowada E."/>
            <person name="Uramoto M."/>
            <person name="Osada H."/>
        </authorList>
    </citation>
    <scope>NUCLEOTIDE SEQUENCE [LARGE SCALE GENOMIC DNA]</scope>
    <source>
        <strain evidence="4 5">SN-593</strain>
    </source>
</reference>
<dbReference type="PROSITE" id="PS00175">
    <property type="entry name" value="PG_MUTASE"/>
    <property type="match status" value="1"/>
</dbReference>
<feature type="active site" description="Tele-phosphohistidine intermediate" evidence="1">
    <location>
        <position position="63"/>
    </location>
</feature>
<sequence>MTGTDRPTAGEPPTGTDVSGATEAAAGADVSAGAEASAGTHESTGTDVPAGTERRRRIVLWRHGQTAWNVEQRFQGSTDIPLTETGVAQARRAARLLAALAPDAIISSDLSRARATAAELAALTGLPVTPYEGLRETYAGAWQGLTHTEILARYGEQYTAWKRGEPVRRGGGELETEVADRAAPVVLAAADKLADGGVLVVVSHGGAIRTTIGRLLGLEPTSWESLGGLSNCCWSVLGEGARGWRLTEHNAGTLPEPVLGDDT</sequence>
<dbReference type="KEGG" id="arev:RVR_3089"/>
<dbReference type="Proteomes" id="UP000595703">
    <property type="component" value="Chromosome"/>
</dbReference>
<dbReference type="InterPro" id="IPR029033">
    <property type="entry name" value="His_PPase_superfam"/>
</dbReference>
<dbReference type="AlphaFoldDB" id="A0A7U3VN83"/>
<reference evidence="4 5" key="4">
    <citation type="journal article" date="2020" name="Sci. Rep.">
        <title>beta-carboline chemical signals induce reveromycin production through a LuxR family regulator in Streptomyces sp. SN-593.</title>
        <authorList>
            <person name="Panthee S."/>
            <person name="Kito N."/>
            <person name="Hayashi T."/>
            <person name="Shimizu T."/>
            <person name="Ishikawa J."/>
            <person name="Hamamoto H."/>
            <person name="Osada H."/>
            <person name="Takahashi S."/>
        </authorList>
    </citation>
    <scope>NUCLEOTIDE SEQUENCE [LARGE SCALE GENOMIC DNA]</scope>
    <source>
        <strain evidence="4 5">SN-593</strain>
    </source>
</reference>
<dbReference type="GO" id="GO:0016791">
    <property type="term" value="F:phosphatase activity"/>
    <property type="evidence" value="ECO:0007669"/>
    <property type="project" value="TreeGrafter"/>
</dbReference>
<protein>
    <submittedName>
        <fullName evidence="4">Putative phosphoglycerate mutase</fullName>
    </submittedName>
</protein>
<dbReference type="EMBL" id="AP018365">
    <property type="protein sequence ID" value="BBA97377.1"/>
    <property type="molecule type" value="Genomic_DNA"/>
</dbReference>
<feature type="region of interest" description="Disordered" evidence="3">
    <location>
        <begin position="1"/>
        <end position="52"/>
    </location>
</feature>